<dbReference type="InterPro" id="IPR012292">
    <property type="entry name" value="Globin/Proto"/>
</dbReference>
<dbReference type="GO" id="GO:0019825">
    <property type="term" value="F:oxygen binding"/>
    <property type="evidence" value="ECO:0007669"/>
    <property type="project" value="InterPro"/>
</dbReference>
<keyword evidence="2" id="KW-1185">Reference proteome</keyword>
<sequence length="147" mass="16525">MPAAASSCLSFDREHIAQLVHRFYDAIRADAELGPVFEAELHDRWAPHLERMVDFWCTATKVSRSFRGNVYGKHMALPRIAPHHLKRWLQLWQVHTQAVFAPAPAAELQDIATGVARVMHLGWFGRLPPPGALQHWIETEGADACAA</sequence>
<proteinExistence type="predicted"/>
<dbReference type="CDD" id="cd08916">
    <property type="entry name" value="TrHb3_P"/>
    <property type="match status" value="1"/>
</dbReference>
<dbReference type="RefSeq" id="WP_180549598.1">
    <property type="nucleotide sequence ID" value="NZ_JACCKX010000001.1"/>
</dbReference>
<reference evidence="1 2" key="1">
    <citation type="submission" date="2020-07" db="EMBL/GenBank/DDBJ databases">
        <authorList>
            <person name="Maaloum M."/>
        </authorList>
    </citation>
    <scope>NUCLEOTIDE SEQUENCE [LARGE SCALE GENOMIC DNA]</scope>
    <source>
        <strain evidence="1 2">GCS-AN-3</strain>
    </source>
</reference>
<dbReference type="EMBL" id="JACCKX010000001">
    <property type="protein sequence ID" value="NZA01088.1"/>
    <property type="molecule type" value="Genomic_DNA"/>
</dbReference>
<dbReference type="Gene3D" id="1.10.490.10">
    <property type="entry name" value="Globins"/>
    <property type="match status" value="1"/>
</dbReference>
<name>A0A853IWQ6_9BURK</name>
<dbReference type="InterPro" id="IPR009050">
    <property type="entry name" value="Globin-like_sf"/>
</dbReference>
<accession>A0A853IWQ6</accession>
<dbReference type="AlphaFoldDB" id="A0A853IWQ6"/>
<organism evidence="1 2">
    <name type="scientific">Ottowia beijingensis</name>
    <dbReference type="NCBI Taxonomy" id="1207057"/>
    <lineage>
        <taxon>Bacteria</taxon>
        <taxon>Pseudomonadati</taxon>
        <taxon>Pseudomonadota</taxon>
        <taxon>Betaproteobacteria</taxon>
        <taxon>Burkholderiales</taxon>
        <taxon>Comamonadaceae</taxon>
        <taxon>Ottowia</taxon>
    </lineage>
</organism>
<dbReference type="SUPFAM" id="SSF46458">
    <property type="entry name" value="Globin-like"/>
    <property type="match status" value="1"/>
</dbReference>
<evidence type="ECO:0000313" key="2">
    <source>
        <dbReference type="Proteomes" id="UP000589716"/>
    </source>
</evidence>
<evidence type="ECO:0000313" key="1">
    <source>
        <dbReference type="EMBL" id="NZA01088.1"/>
    </source>
</evidence>
<dbReference type="GO" id="GO:0020037">
    <property type="term" value="F:heme binding"/>
    <property type="evidence" value="ECO:0007669"/>
    <property type="project" value="InterPro"/>
</dbReference>
<comment type="caution">
    <text evidence="1">The sequence shown here is derived from an EMBL/GenBank/DDBJ whole genome shotgun (WGS) entry which is preliminary data.</text>
</comment>
<dbReference type="Proteomes" id="UP000589716">
    <property type="component" value="Unassembled WGS sequence"/>
</dbReference>
<gene>
    <name evidence="1" type="ORF">H0I39_03645</name>
</gene>
<protein>
    <submittedName>
        <fullName evidence="1">Group III truncated hemoglobin</fullName>
    </submittedName>
</protein>